<comment type="catalytic activity">
    <reaction evidence="2 4">
        <text>L-methionyl-[protein] + [thioredoxin]-disulfide + H2O = L-methionyl-(S)-S-oxide-[protein] + [thioredoxin]-dithiol</text>
        <dbReference type="Rhea" id="RHEA:14217"/>
        <dbReference type="Rhea" id="RHEA-COMP:10698"/>
        <dbReference type="Rhea" id="RHEA-COMP:10700"/>
        <dbReference type="Rhea" id="RHEA-COMP:12313"/>
        <dbReference type="Rhea" id="RHEA-COMP:12315"/>
        <dbReference type="ChEBI" id="CHEBI:15377"/>
        <dbReference type="ChEBI" id="CHEBI:16044"/>
        <dbReference type="ChEBI" id="CHEBI:29950"/>
        <dbReference type="ChEBI" id="CHEBI:44120"/>
        <dbReference type="ChEBI" id="CHEBI:50058"/>
        <dbReference type="EC" id="1.8.4.11"/>
    </reaction>
</comment>
<dbReference type="PANTHER" id="PTHR43774">
    <property type="entry name" value="PEPTIDE METHIONINE SULFOXIDE REDUCTASE"/>
    <property type="match status" value="1"/>
</dbReference>
<evidence type="ECO:0000256" key="3">
    <source>
        <dbReference type="ARBA" id="ARBA00048782"/>
    </source>
</evidence>
<dbReference type="HAMAP" id="MF_01401">
    <property type="entry name" value="MsrA"/>
    <property type="match status" value="1"/>
</dbReference>
<dbReference type="eggNOG" id="COG0225">
    <property type="taxonomic scope" value="Bacteria"/>
</dbReference>
<reference evidence="7 8" key="1">
    <citation type="submission" date="2014-10" db="EMBL/GenBank/DDBJ databases">
        <title>Whole genome sequence of Francisella endociliophora strain FSC1006, isolated from a laboratory culture of the marine ciliate Euplotes raikovi.</title>
        <authorList>
            <person name="Granberg M."/>
            <person name="Backman S."/>
            <person name="Lundmark E."/>
            <person name="Nilsson E."/>
            <person name="Karlsson E."/>
            <person name="Thelaus J."/>
            <person name="Ohrman C."/>
            <person name="Larkeryd A."/>
            <person name="Stenberg P."/>
        </authorList>
    </citation>
    <scope>NUCLEOTIDE SEQUENCE [LARGE SCALE GENOMIC DNA]</scope>
    <source>
        <strain evidence="7 8">FSC1006</strain>
    </source>
</reference>
<dbReference type="EMBL" id="CP009574">
    <property type="protein sequence ID" value="AIT09561.1"/>
    <property type="molecule type" value="Genomic_DNA"/>
</dbReference>
<dbReference type="PANTHER" id="PTHR43774:SF1">
    <property type="entry name" value="PEPTIDE METHIONINE SULFOXIDE REDUCTASE MSRA 2"/>
    <property type="match status" value="1"/>
</dbReference>
<evidence type="ECO:0000256" key="2">
    <source>
        <dbReference type="ARBA" id="ARBA00047806"/>
    </source>
</evidence>
<evidence type="ECO:0000313" key="8">
    <source>
        <dbReference type="Proteomes" id="UP000029672"/>
    </source>
</evidence>
<dbReference type="STRING" id="1547445.LO80_06015"/>
<organism evidence="7 8">
    <name type="scientific">Candidatus Francisella endociliophora</name>
    <dbReference type="NCBI Taxonomy" id="653937"/>
    <lineage>
        <taxon>Bacteria</taxon>
        <taxon>Pseudomonadati</taxon>
        <taxon>Pseudomonadota</taxon>
        <taxon>Gammaproteobacteria</taxon>
        <taxon>Thiotrichales</taxon>
        <taxon>Francisellaceae</taxon>
        <taxon>Francisella</taxon>
    </lineage>
</organism>
<evidence type="ECO:0000313" key="7">
    <source>
        <dbReference type="EMBL" id="AIT09561.1"/>
    </source>
</evidence>
<dbReference type="AlphaFoldDB" id="A0A097EPU1"/>
<feature type="active site" evidence="4">
    <location>
        <position position="36"/>
    </location>
</feature>
<evidence type="ECO:0000256" key="1">
    <source>
        <dbReference type="ARBA" id="ARBA00023002"/>
    </source>
</evidence>
<dbReference type="NCBIfam" id="TIGR00401">
    <property type="entry name" value="msrA"/>
    <property type="match status" value="1"/>
</dbReference>
<dbReference type="Pfam" id="PF01625">
    <property type="entry name" value="PMSR"/>
    <property type="match status" value="1"/>
</dbReference>
<dbReference type="Proteomes" id="UP000029672">
    <property type="component" value="Chromosome"/>
</dbReference>
<dbReference type="SUPFAM" id="SSF55068">
    <property type="entry name" value="Peptide methionine sulfoxide reductase"/>
    <property type="match status" value="1"/>
</dbReference>
<comment type="function">
    <text evidence="4">Has an important function as a repair enzyme for proteins that have been inactivated by oxidation. Catalyzes the reversible oxidation-reduction of methionine sulfoxide in proteins to methionine.</text>
</comment>
<gene>
    <name evidence="4" type="primary">msrA</name>
    <name evidence="7" type="ORF">LO80_06015</name>
</gene>
<name>A0A097EPU1_9GAMM</name>
<accession>A0A097EPU1</accession>
<dbReference type="KEGG" id="frf:LO80_06015"/>
<keyword evidence="1 4" id="KW-0560">Oxidoreductase</keyword>
<comment type="catalytic activity">
    <reaction evidence="3 4">
        <text>[thioredoxin]-disulfide + L-methionine + H2O = L-methionine (S)-S-oxide + [thioredoxin]-dithiol</text>
        <dbReference type="Rhea" id="RHEA:19993"/>
        <dbReference type="Rhea" id="RHEA-COMP:10698"/>
        <dbReference type="Rhea" id="RHEA-COMP:10700"/>
        <dbReference type="ChEBI" id="CHEBI:15377"/>
        <dbReference type="ChEBI" id="CHEBI:29950"/>
        <dbReference type="ChEBI" id="CHEBI:50058"/>
        <dbReference type="ChEBI" id="CHEBI:57844"/>
        <dbReference type="ChEBI" id="CHEBI:58772"/>
        <dbReference type="EC" id="1.8.4.11"/>
    </reaction>
</comment>
<evidence type="ECO:0000259" key="6">
    <source>
        <dbReference type="Pfam" id="PF01625"/>
    </source>
</evidence>
<dbReference type="GO" id="GO:0033744">
    <property type="term" value="F:L-methionine:thioredoxin-disulfide S-oxidoreductase activity"/>
    <property type="evidence" value="ECO:0007669"/>
    <property type="project" value="RHEA"/>
</dbReference>
<dbReference type="HOGENOM" id="CLU_031040_10_1_6"/>
<keyword evidence="5" id="KW-0732">Signal</keyword>
<dbReference type="GO" id="GO:0008113">
    <property type="term" value="F:peptide-methionine (S)-S-oxide reductase activity"/>
    <property type="evidence" value="ECO:0007669"/>
    <property type="project" value="UniProtKB-UniRule"/>
</dbReference>
<evidence type="ECO:0000256" key="5">
    <source>
        <dbReference type="SAM" id="SignalP"/>
    </source>
</evidence>
<dbReference type="InterPro" id="IPR002569">
    <property type="entry name" value="Met_Sox_Rdtase_MsrA_dom"/>
</dbReference>
<dbReference type="InterPro" id="IPR036509">
    <property type="entry name" value="Met_Sox_Rdtase_MsrA_sf"/>
</dbReference>
<sequence>MIKKLLFSGFFIVSNFIFAADNSESKYQKAIFAGGCFWCLESDFEYMQHDKGLSNNGIISVKSGYDGGTVKYPTYKKVSVGVTNYKESVEVEYDPSRISYELLVEYFYRRIDPTDNKGQFCDKGKQYQSAIYYTNDKQKQVAEDVTKKLKEEFKNHNQQVYTQILPSTEFYKAEKYHQNYHHKNPKRYCYYRTGCGRDATVNKVWKDIDWKYSNVVPFDIPSSYIECLNR</sequence>
<evidence type="ECO:0000256" key="4">
    <source>
        <dbReference type="HAMAP-Rule" id="MF_01401"/>
    </source>
</evidence>
<proteinExistence type="inferred from homology"/>
<dbReference type="RefSeq" id="WP_040009518.1">
    <property type="nucleotide sequence ID" value="NZ_CP009574.1"/>
</dbReference>
<dbReference type="OrthoDB" id="4174719at2"/>
<feature type="chain" id="PRO_5001930227" description="Peptide methionine sulfoxide reductase MsrA" evidence="5">
    <location>
        <begin position="20"/>
        <end position="230"/>
    </location>
</feature>
<dbReference type="Gene3D" id="3.30.1060.10">
    <property type="entry name" value="Peptide methionine sulphoxide reductase MsrA"/>
    <property type="match status" value="1"/>
</dbReference>
<comment type="similarity">
    <text evidence="4">Belongs to the MsrA Met sulfoxide reductase family.</text>
</comment>
<keyword evidence="8" id="KW-1185">Reference proteome</keyword>
<protein>
    <recommendedName>
        <fullName evidence="4">Peptide methionine sulfoxide reductase MsrA</fullName>
        <shortName evidence="4">Protein-methionine-S-oxide reductase</shortName>
        <ecNumber evidence="4">1.8.4.11</ecNumber>
    </recommendedName>
    <alternativeName>
        <fullName evidence="4">Peptide-methionine (S)-S-oxide reductase</fullName>
        <shortName evidence="4">Peptide Met(O) reductase</shortName>
    </alternativeName>
</protein>
<feature type="domain" description="Peptide methionine sulphoxide reductase MsrA" evidence="6">
    <location>
        <begin position="29"/>
        <end position="189"/>
    </location>
</feature>
<dbReference type="EC" id="1.8.4.11" evidence="4"/>
<feature type="signal peptide" evidence="5">
    <location>
        <begin position="1"/>
        <end position="19"/>
    </location>
</feature>